<dbReference type="EMBL" id="JADIMU010000057">
    <property type="protein sequence ID" value="MBO8443778.1"/>
    <property type="molecule type" value="Genomic_DNA"/>
</dbReference>
<evidence type="ECO:0008006" key="3">
    <source>
        <dbReference type="Google" id="ProtNLM"/>
    </source>
</evidence>
<reference evidence="1" key="1">
    <citation type="submission" date="2020-10" db="EMBL/GenBank/DDBJ databases">
        <authorList>
            <person name="Gilroy R."/>
        </authorList>
    </citation>
    <scope>NUCLEOTIDE SEQUENCE</scope>
    <source>
        <strain evidence="1">11167</strain>
    </source>
</reference>
<dbReference type="Gene3D" id="3.30.70.120">
    <property type="match status" value="2"/>
</dbReference>
<protein>
    <recommendedName>
        <fullName evidence="3">Nitrogen regulatory protein P-II</fullName>
    </recommendedName>
</protein>
<proteinExistence type="predicted"/>
<evidence type="ECO:0000313" key="1">
    <source>
        <dbReference type="EMBL" id="MBO8443778.1"/>
    </source>
</evidence>
<name>A0A9D9HBD1_9SPIR</name>
<dbReference type="GO" id="GO:0030234">
    <property type="term" value="F:enzyme regulator activity"/>
    <property type="evidence" value="ECO:0007669"/>
    <property type="project" value="InterPro"/>
</dbReference>
<organism evidence="1 2">
    <name type="scientific">Candidatus Aphodenecus pullistercoris</name>
    <dbReference type="NCBI Taxonomy" id="2840669"/>
    <lineage>
        <taxon>Bacteria</taxon>
        <taxon>Pseudomonadati</taxon>
        <taxon>Spirochaetota</taxon>
        <taxon>Spirochaetia</taxon>
        <taxon>Spirochaetales</taxon>
        <taxon>Candidatus Aphodenecus</taxon>
    </lineage>
</organism>
<evidence type="ECO:0000313" key="2">
    <source>
        <dbReference type="Proteomes" id="UP000823633"/>
    </source>
</evidence>
<dbReference type="InterPro" id="IPR011322">
    <property type="entry name" value="N-reg_PII-like_a/b"/>
</dbReference>
<dbReference type="GO" id="GO:0006808">
    <property type="term" value="P:regulation of nitrogen utilization"/>
    <property type="evidence" value="ECO:0007669"/>
    <property type="project" value="InterPro"/>
</dbReference>
<gene>
    <name evidence="1" type="ORF">IAC42_08520</name>
</gene>
<comment type="caution">
    <text evidence="1">The sequence shown here is derived from an EMBL/GenBank/DDBJ whole genome shotgun (WGS) entry which is preliminary data.</text>
</comment>
<sequence>MRQMLTAIVRRGQCRPVMEAARRAGAPGGTIFYARGTASSTILAALGLGDGYKDVLVSFMDEEVLDKAIREIRGGHAKGMLLASPCIEGDEEVPMDCKWRLVEVICEEGYSEDIMAVARKAGAKGGTVVNAHGTSTPDDVKFFGTPIVPEKEILMVVMEEDKADAVVKAIEGMEVLRQKGRAVMFTLPVSRFVNLS</sequence>
<dbReference type="SUPFAM" id="SSF54913">
    <property type="entry name" value="GlnB-like"/>
    <property type="match status" value="2"/>
</dbReference>
<dbReference type="AlphaFoldDB" id="A0A9D9HBD1"/>
<dbReference type="Proteomes" id="UP000823633">
    <property type="component" value="Unassembled WGS sequence"/>
</dbReference>
<reference evidence="1" key="2">
    <citation type="journal article" date="2021" name="PeerJ">
        <title>Extensive microbial diversity within the chicken gut microbiome revealed by metagenomics and culture.</title>
        <authorList>
            <person name="Gilroy R."/>
            <person name="Ravi A."/>
            <person name="Getino M."/>
            <person name="Pursley I."/>
            <person name="Horton D.L."/>
            <person name="Alikhan N.F."/>
            <person name="Baker D."/>
            <person name="Gharbi K."/>
            <person name="Hall N."/>
            <person name="Watson M."/>
            <person name="Adriaenssens E.M."/>
            <person name="Foster-Nyarko E."/>
            <person name="Jarju S."/>
            <person name="Secka A."/>
            <person name="Antonio M."/>
            <person name="Oren A."/>
            <person name="Chaudhuri R.R."/>
            <person name="La Ragione R."/>
            <person name="Hildebrand F."/>
            <person name="Pallen M.J."/>
        </authorList>
    </citation>
    <scope>NUCLEOTIDE SEQUENCE</scope>
    <source>
        <strain evidence="1">11167</strain>
    </source>
</reference>
<accession>A0A9D9HBD1</accession>
<dbReference type="InterPro" id="IPR002187">
    <property type="entry name" value="N-reg_PII"/>
</dbReference>
<dbReference type="Pfam" id="PF00543">
    <property type="entry name" value="P-II"/>
    <property type="match status" value="1"/>
</dbReference>
<dbReference type="InterPro" id="IPR015867">
    <property type="entry name" value="N-reg_PII/ATP_PRibTrfase_C"/>
</dbReference>
<dbReference type="PROSITE" id="PS51343">
    <property type="entry name" value="PII_GLNB_DOM"/>
    <property type="match status" value="1"/>
</dbReference>